<evidence type="ECO:0000313" key="2">
    <source>
        <dbReference type="Proteomes" id="UP000608955"/>
    </source>
</evidence>
<reference evidence="1" key="1">
    <citation type="journal article" date="2014" name="Int. J. Syst. Evol. Microbiol.">
        <title>Complete genome sequence of Corynebacterium casei LMG S-19264T (=DSM 44701T), isolated from a smear-ripened cheese.</title>
        <authorList>
            <consortium name="US DOE Joint Genome Institute (JGI-PGF)"/>
            <person name="Walter F."/>
            <person name="Albersmeier A."/>
            <person name="Kalinowski J."/>
            <person name="Ruckert C."/>
        </authorList>
    </citation>
    <scope>NUCLEOTIDE SEQUENCE</scope>
    <source>
        <strain evidence="1">JCM 4654</strain>
    </source>
</reference>
<reference evidence="1" key="2">
    <citation type="submission" date="2020-09" db="EMBL/GenBank/DDBJ databases">
        <authorList>
            <person name="Sun Q."/>
            <person name="Ohkuma M."/>
        </authorList>
    </citation>
    <scope>NUCLEOTIDE SEQUENCE</scope>
    <source>
        <strain evidence="1">JCM 4654</strain>
    </source>
</reference>
<proteinExistence type="predicted"/>
<comment type="caution">
    <text evidence="1">The sequence shown here is derived from an EMBL/GenBank/DDBJ whole genome shotgun (WGS) entry which is preliminary data.</text>
</comment>
<dbReference type="Proteomes" id="UP000608955">
    <property type="component" value="Unassembled WGS sequence"/>
</dbReference>
<protein>
    <submittedName>
        <fullName evidence="1">Uncharacterized protein</fullName>
    </submittedName>
</protein>
<keyword evidence="2" id="KW-1185">Reference proteome</keyword>
<evidence type="ECO:0000313" key="1">
    <source>
        <dbReference type="EMBL" id="GHD86811.1"/>
    </source>
</evidence>
<sequence length="66" mass="7168">MDLPEHFGKVPCPRQPGVLLLRRAAVGDRAAWIVQQGVAASDAFTDRFPPCFEGLAERLGLGAVRH</sequence>
<dbReference type="EMBL" id="BMVF01000004">
    <property type="protein sequence ID" value="GHD86811.1"/>
    <property type="molecule type" value="Genomic_DNA"/>
</dbReference>
<gene>
    <name evidence="1" type="ORF">GCM10010508_16100</name>
</gene>
<dbReference type="AlphaFoldDB" id="A0A918Y1Y2"/>
<name>A0A918Y1Y2_9ACTN</name>
<organism evidence="1 2">
    <name type="scientific">Streptomyces naganishii JCM 4654</name>
    <dbReference type="NCBI Taxonomy" id="1306179"/>
    <lineage>
        <taxon>Bacteria</taxon>
        <taxon>Bacillati</taxon>
        <taxon>Actinomycetota</taxon>
        <taxon>Actinomycetes</taxon>
        <taxon>Kitasatosporales</taxon>
        <taxon>Streptomycetaceae</taxon>
        <taxon>Streptomyces</taxon>
    </lineage>
</organism>
<accession>A0A918Y1Y2</accession>